<keyword evidence="2" id="KW-0808">Transferase</keyword>
<dbReference type="AlphaFoldDB" id="F2JKF4"/>
<accession>F2JKF4</accession>
<feature type="transmembrane region" description="Helical" evidence="1">
    <location>
        <begin position="379"/>
        <end position="399"/>
    </location>
</feature>
<dbReference type="KEGG" id="cle:Clole_3991"/>
<keyword evidence="1" id="KW-0812">Transmembrane</keyword>
<evidence type="ECO:0000313" key="3">
    <source>
        <dbReference type="Proteomes" id="UP000008467"/>
    </source>
</evidence>
<keyword evidence="1" id="KW-1133">Transmembrane helix</keyword>
<feature type="transmembrane region" description="Helical" evidence="1">
    <location>
        <begin position="173"/>
        <end position="197"/>
    </location>
</feature>
<dbReference type="PANTHER" id="PTHR31303">
    <property type="entry name" value="CTP-DEPENDENT DIACYLGLYCEROL KINASE 1"/>
    <property type="match status" value="1"/>
</dbReference>
<dbReference type="HOGENOM" id="CLU_049584_0_0_9"/>
<feature type="transmembrane region" description="Helical" evidence="1">
    <location>
        <begin position="109"/>
        <end position="127"/>
    </location>
</feature>
<reference evidence="2 3" key="1">
    <citation type="journal article" date="2011" name="J. Bacteriol.">
        <title>Complete genome sequence of the cellulose-degrading bacterium Cellulosilyticum lentocellum.</title>
        <authorList>
            <consortium name="US DOE Joint Genome Institute"/>
            <person name="Miller D.A."/>
            <person name="Suen G."/>
            <person name="Bruce D."/>
            <person name="Copeland A."/>
            <person name="Cheng J.F."/>
            <person name="Detter C."/>
            <person name="Goodwin L.A."/>
            <person name="Han C.S."/>
            <person name="Hauser L.J."/>
            <person name="Land M.L."/>
            <person name="Lapidus A."/>
            <person name="Lucas S."/>
            <person name="Meincke L."/>
            <person name="Pitluck S."/>
            <person name="Tapia R."/>
            <person name="Teshima H."/>
            <person name="Woyke T."/>
            <person name="Fox B.G."/>
            <person name="Angert E.R."/>
            <person name="Currie C.R."/>
        </authorList>
    </citation>
    <scope>NUCLEOTIDE SEQUENCE [LARGE SCALE GENOMIC DNA]</scope>
    <source>
        <strain evidence="3">ATCC 49066 / DSM 5427 / NCIMB 11756 / RHM5</strain>
    </source>
</reference>
<feature type="transmembrane region" description="Helical" evidence="1">
    <location>
        <begin position="47"/>
        <end position="65"/>
    </location>
</feature>
<evidence type="ECO:0000313" key="2">
    <source>
        <dbReference type="EMBL" id="ADZ85669.1"/>
    </source>
</evidence>
<dbReference type="Proteomes" id="UP000008467">
    <property type="component" value="Chromosome"/>
</dbReference>
<dbReference type="EMBL" id="CP002582">
    <property type="protein sequence ID" value="ADZ85669.1"/>
    <property type="molecule type" value="Genomic_DNA"/>
</dbReference>
<feature type="transmembrane region" description="Helical" evidence="1">
    <location>
        <begin position="420"/>
        <end position="437"/>
    </location>
</feature>
<dbReference type="STRING" id="642492.Clole_3991"/>
<dbReference type="eggNOG" id="COG0170">
    <property type="taxonomic scope" value="Bacteria"/>
</dbReference>
<dbReference type="PANTHER" id="PTHR31303:SF1">
    <property type="entry name" value="CTP-DEPENDENT DIACYLGLYCEROL KINASE 1"/>
    <property type="match status" value="1"/>
</dbReference>
<sequence length="438" mass="48942">MVLSGCLALAKVIQKRFNPPPEIARKLVHIFIGTVSLFFPYLFHERLTVLILSFVMFAVVFTLRLRHYKKKEVGSYLYSVERSARSLGELVFPIAIGSTFWMAKRDPVLYFIPILILTYADTVAAIVGTRYKKGKLSAEREDEKSLVGSIAFAITAFICTFGILASYSDMALPRILCLALIIGGLTALVEATASFGLDNLLIPLLCYAFLFNQLPLPEIYLILNLILIIGFFVVVYKYRHVVDLSKLAIMESVLAVYITFLIGGIRWGLAPITVLVIYPMFPRRTPEQRKLVFNKHVIESNLVVGIILLFYATIWEQRAELFMVFYLVFGLHIALNNYGSLRGYHSAGKKKAYLVGFVKGSFLIVMGAVANYLEFGKGTNLWQMGICMVLLMAILGIAAKYLDKPSEYNRLSLAMAWKQAGLVAGGTVISVVVNLIIL</sequence>
<protein>
    <submittedName>
        <fullName evidence="2">Phosphatidate cytidylyltransferase</fullName>
    </submittedName>
</protein>
<keyword evidence="2" id="KW-0548">Nucleotidyltransferase</keyword>
<evidence type="ECO:0000256" key="1">
    <source>
        <dbReference type="SAM" id="Phobius"/>
    </source>
</evidence>
<feature type="transmembrane region" description="Helical" evidence="1">
    <location>
        <begin position="298"/>
        <end position="315"/>
    </location>
</feature>
<keyword evidence="1" id="KW-0472">Membrane</keyword>
<dbReference type="GO" id="GO:0004143">
    <property type="term" value="F:ATP-dependent diacylglycerol kinase activity"/>
    <property type="evidence" value="ECO:0007669"/>
    <property type="project" value="InterPro"/>
</dbReference>
<organism evidence="2 3">
    <name type="scientific">Cellulosilyticum lentocellum (strain ATCC 49066 / DSM 5427 / NCIMB 11756 / RHM5)</name>
    <name type="common">Clostridium lentocellum</name>
    <dbReference type="NCBI Taxonomy" id="642492"/>
    <lineage>
        <taxon>Bacteria</taxon>
        <taxon>Bacillati</taxon>
        <taxon>Bacillota</taxon>
        <taxon>Clostridia</taxon>
        <taxon>Lachnospirales</taxon>
        <taxon>Cellulosilyticaceae</taxon>
        <taxon>Cellulosilyticum</taxon>
    </lineage>
</organism>
<keyword evidence="3" id="KW-1185">Reference proteome</keyword>
<gene>
    <name evidence="2" type="ordered locus">Clole_3991</name>
</gene>
<feature type="transmembrane region" description="Helical" evidence="1">
    <location>
        <begin position="256"/>
        <end position="278"/>
    </location>
</feature>
<feature type="transmembrane region" description="Helical" evidence="1">
    <location>
        <begin position="147"/>
        <end position="167"/>
    </location>
</feature>
<dbReference type="GO" id="GO:0016779">
    <property type="term" value="F:nucleotidyltransferase activity"/>
    <property type="evidence" value="ECO:0007669"/>
    <property type="project" value="UniProtKB-KW"/>
</dbReference>
<proteinExistence type="predicted"/>
<name>F2JKF4_CELLD</name>
<feature type="transmembrane region" description="Helical" evidence="1">
    <location>
        <begin position="321"/>
        <end position="340"/>
    </location>
</feature>
<feature type="transmembrane region" description="Helical" evidence="1">
    <location>
        <begin position="218"/>
        <end position="236"/>
    </location>
</feature>
<feature type="transmembrane region" description="Helical" evidence="1">
    <location>
        <begin position="352"/>
        <end position="373"/>
    </location>
</feature>
<dbReference type="InterPro" id="IPR037997">
    <property type="entry name" value="Dgk1-like"/>
</dbReference>